<keyword evidence="1" id="KW-0472">Membrane</keyword>
<feature type="transmembrane region" description="Helical" evidence="1">
    <location>
        <begin position="64"/>
        <end position="93"/>
    </location>
</feature>
<keyword evidence="1" id="KW-0812">Transmembrane</keyword>
<name>A0A1T5MCR2_9BACT</name>
<feature type="transmembrane region" description="Helical" evidence="1">
    <location>
        <begin position="20"/>
        <end position="44"/>
    </location>
</feature>
<feature type="transmembrane region" description="Helical" evidence="1">
    <location>
        <begin position="139"/>
        <end position="157"/>
    </location>
</feature>
<dbReference type="Proteomes" id="UP000190961">
    <property type="component" value="Unassembled WGS sequence"/>
</dbReference>
<dbReference type="RefSeq" id="WP_079689535.1">
    <property type="nucleotide sequence ID" value="NZ_FUZU01000004.1"/>
</dbReference>
<evidence type="ECO:0000313" key="3">
    <source>
        <dbReference type="Proteomes" id="UP000190961"/>
    </source>
</evidence>
<dbReference type="EMBL" id="FUZU01000004">
    <property type="protein sequence ID" value="SKC86010.1"/>
    <property type="molecule type" value="Genomic_DNA"/>
</dbReference>
<dbReference type="OrthoDB" id="7564746at2"/>
<protein>
    <recommendedName>
        <fullName evidence="4">DUF1440 domain-containing protein</fullName>
    </recommendedName>
</protein>
<accession>A0A1T5MCR2</accession>
<proteinExistence type="predicted"/>
<keyword evidence="1" id="KW-1133">Transmembrane helix</keyword>
<evidence type="ECO:0008006" key="4">
    <source>
        <dbReference type="Google" id="ProtNLM"/>
    </source>
</evidence>
<sequence>MIQNLSSENATGKSALRTVITLWLLVGTLDIVSAIIYFSIVSGGKSPDLILKYIASAAFGKETAYAGGLVMSLIGLAFHYVIAFGWTILFFILYPRLPFLQKSKVAAGMLYGIFVWIIMNLIVVPFSKIPLMPFKPFHAAINIGILVVAIGLPLAFMTHQYYFGKSNE</sequence>
<gene>
    <name evidence="2" type="ORF">SAMN05660236_5027</name>
</gene>
<keyword evidence="3" id="KW-1185">Reference proteome</keyword>
<organism evidence="2 3">
    <name type="scientific">Ohtaekwangia koreensis</name>
    <dbReference type="NCBI Taxonomy" id="688867"/>
    <lineage>
        <taxon>Bacteria</taxon>
        <taxon>Pseudomonadati</taxon>
        <taxon>Bacteroidota</taxon>
        <taxon>Cytophagia</taxon>
        <taxon>Cytophagales</taxon>
        <taxon>Fulvivirgaceae</taxon>
        <taxon>Ohtaekwangia</taxon>
    </lineage>
</organism>
<reference evidence="2 3" key="1">
    <citation type="submission" date="2017-02" db="EMBL/GenBank/DDBJ databases">
        <authorList>
            <person name="Peterson S.W."/>
        </authorList>
    </citation>
    <scope>NUCLEOTIDE SEQUENCE [LARGE SCALE GENOMIC DNA]</scope>
    <source>
        <strain evidence="2 3">DSM 25262</strain>
    </source>
</reference>
<feature type="transmembrane region" description="Helical" evidence="1">
    <location>
        <begin position="105"/>
        <end position="127"/>
    </location>
</feature>
<evidence type="ECO:0000256" key="1">
    <source>
        <dbReference type="SAM" id="Phobius"/>
    </source>
</evidence>
<evidence type="ECO:0000313" key="2">
    <source>
        <dbReference type="EMBL" id="SKC86010.1"/>
    </source>
</evidence>
<dbReference type="AlphaFoldDB" id="A0A1T5MCR2"/>